<accession>A0AAV5AB17</accession>
<evidence type="ECO:0008006" key="4">
    <source>
        <dbReference type="Google" id="ProtNLM"/>
    </source>
</evidence>
<evidence type="ECO:0000256" key="1">
    <source>
        <dbReference type="SAM" id="MobiDB-lite"/>
    </source>
</evidence>
<evidence type="ECO:0000313" key="3">
    <source>
        <dbReference type="Proteomes" id="UP001050691"/>
    </source>
</evidence>
<gene>
    <name evidence="2" type="ORF">Clacol_005769</name>
</gene>
<dbReference type="AlphaFoldDB" id="A0AAV5AB17"/>
<dbReference type="InterPro" id="IPR052050">
    <property type="entry name" value="SecEffector_AnkRepeat"/>
</dbReference>
<name>A0AAV5AB17_9AGAM</name>
<dbReference type="EMBL" id="BPWL01000006">
    <property type="protein sequence ID" value="GJJ11535.1"/>
    <property type="molecule type" value="Genomic_DNA"/>
</dbReference>
<organism evidence="2 3">
    <name type="scientific">Clathrus columnatus</name>
    <dbReference type="NCBI Taxonomy" id="1419009"/>
    <lineage>
        <taxon>Eukaryota</taxon>
        <taxon>Fungi</taxon>
        <taxon>Dikarya</taxon>
        <taxon>Basidiomycota</taxon>
        <taxon>Agaricomycotina</taxon>
        <taxon>Agaricomycetes</taxon>
        <taxon>Phallomycetidae</taxon>
        <taxon>Phallales</taxon>
        <taxon>Clathraceae</taxon>
        <taxon>Clathrus</taxon>
    </lineage>
</organism>
<feature type="region of interest" description="Disordered" evidence="1">
    <location>
        <begin position="56"/>
        <end position="78"/>
    </location>
</feature>
<sequence>MQELGLRTKILDAYTKLDLNELLLFLRLRLLSTTGSHHDLAIRLVEYDLTKYNDIGRSQVPPPSIPQPPPTPPLTDDTPNILSNLPIDLLTEILDHLGSWELSKAVGVPTSLPCPSEWSTKATSLDYAILSGSLNQVRQASSAPFTKLGANILVAFDMVSILNYLWGIRTLRPVFQSCFGNDLNLLPGIASANNRPRILEWWYNQEDINPKHYSTDSIDVACRNLSLAALEWWDHKSRACMADPALEHLPFPPYYTQKAMEAASSKAHLAVLTFFVTHGWPLQPGRSLDNASSTGHISVLNWWAYESGLELGKDVKYDKNAVYLASCSGKVEVLQWWKEQSEKSKAGGGTGVQMLFDGDSLVGATRYNRPEVLDWWDKSGLPVNYRICDIEEALEDATGGGREVRKWWARKGVNFKAGDSEWMKVRPLN</sequence>
<evidence type="ECO:0000313" key="2">
    <source>
        <dbReference type="EMBL" id="GJJ11535.1"/>
    </source>
</evidence>
<comment type="caution">
    <text evidence="2">The sequence shown here is derived from an EMBL/GenBank/DDBJ whole genome shotgun (WGS) entry which is preliminary data.</text>
</comment>
<keyword evidence="3" id="KW-1185">Reference proteome</keyword>
<reference evidence="2" key="1">
    <citation type="submission" date="2021-10" db="EMBL/GenBank/DDBJ databases">
        <title>De novo Genome Assembly of Clathrus columnatus (Basidiomycota, Fungi) Using Illumina and Nanopore Sequence Data.</title>
        <authorList>
            <person name="Ogiso-Tanaka E."/>
            <person name="Itagaki H."/>
            <person name="Hosoya T."/>
            <person name="Hosaka K."/>
        </authorList>
    </citation>
    <scope>NUCLEOTIDE SEQUENCE</scope>
    <source>
        <strain evidence="2">MO-923</strain>
    </source>
</reference>
<proteinExistence type="predicted"/>
<feature type="compositionally biased region" description="Pro residues" evidence="1">
    <location>
        <begin position="60"/>
        <end position="73"/>
    </location>
</feature>
<dbReference type="PANTHER" id="PTHR46586:SF3">
    <property type="entry name" value="ANKYRIN REPEAT-CONTAINING PROTEIN"/>
    <property type="match status" value="1"/>
</dbReference>
<dbReference type="PANTHER" id="PTHR46586">
    <property type="entry name" value="ANKYRIN REPEAT-CONTAINING PROTEIN"/>
    <property type="match status" value="1"/>
</dbReference>
<dbReference type="Proteomes" id="UP001050691">
    <property type="component" value="Unassembled WGS sequence"/>
</dbReference>
<protein>
    <recommendedName>
        <fullName evidence="4">F-box domain-containing protein</fullName>
    </recommendedName>
</protein>